<dbReference type="STRING" id="1458275.AZ34_15505"/>
<dbReference type="Pfam" id="PF01479">
    <property type="entry name" value="S4"/>
    <property type="match status" value="1"/>
</dbReference>
<organism evidence="12 13">
    <name type="scientific">Hylemonella gracilis str. Niagara R</name>
    <dbReference type="NCBI Taxonomy" id="1458275"/>
    <lineage>
        <taxon>Bacteria</taxon>
        <taxon>Pseudomonadati</taxon>
        <taxon>Pseudomonadota</taxon>
        <taxon>Betaproteobacteria</taxon>
        <taxon>Burkholderiales</taxon>
        <taxon>Comamonadaceae</taxon>
        <taxon>Hylemonella</taxon>
    </lineage>
</organism>
<evidence type="ECO:0000256" key="4">
    <source>
        <dbReference type="ARBA" id="ARBA00039989"/>
    </source>
</evidence>
<comment type="catalytic activity">
    <reaction evidence="1">
        <text>uridine(35) in tRNA(Tyr) = pseudouridine(35) in tRNA(Tyr)</text>
        <dbReference type="Rhea" id="RHEA:60556"/>
        <dbReference type="Rhea" id="RHEA-COMP:15607"/>
        <dbReference type="Rhea" id="RHEA-COMP:15608"/>
        <dbReference type="ChEBI" id="CHEBI:65314"/>
        <dbReference type="ChEBI" id="CHEBI:65315"/>
    </reaction>
</comment>
<dbReference type="GO" id="GO:0006396">
    <property type="term" value="P:RNA processing"/>
    <property type="evidence" value="ECO:0007669"/>
    <property type="project" value="UniProtKB-ARBA"/>
</dbReference>
<dbReference type="InterPro" id="IPR020103">
    <property type="entry name" value="PsdUridine_synth_cat_dom_sf"/>
</dbReference>
<comment type="caution">
    <text evidence="12">The sequence shown here is derived from an EMBL/GenBank/DDBJ whole genome shotgun (WGS) entry which is preliminary data.</text>
</comment>
<evidence type="ECO:0000256" key="7">
    <source>
        <dbReference type="ARBA" id="ARBA00042843"/>
    </source>
</evidence>
<keyword evidence="10" id="KW-0694">RNA-binding</keyword>
<dbReference type="PROSITE" id="PS50889">
    <property type="entry name" value="S4"/>
    <property type="match status" value="1"/>
</dbReference>
<evidence type="ECO:0000313" key="13">
    <source>
        <dbReference type="Proteomes" id="UP000023268"/>
    </source>
</evidence>
<evidence type="ECO:0000256" key="3">
    <source>
        <dbReference type="ARBA" id="ARBA00038922"/>
    </source>
</evidence>
<evidence type="ECO:0000256" key="10">
    <source>
        <dbReference type="PROSITE-ProRule" id="PRU00182"/>
    </source>
</evidence>
<feature type="domain" description="RNA-binding S4" evidence="11">
    <location>
        <begin position="21"/>
        <end position="80"/>
    </location>
</feature>
<dbReference type="SUPFAM" id="SSF55174">
    <property type="entry name" value="Alpha-L RNA-binding motif"/>
    <property type="match status" value="1"/>
</dbReference>
<evidence type="ECO:0000256" key="1">
    <source>
        <dbReference type="ARBA" id="ARBA00036390"/>
    </source>
</evidence>
<evidence type="ECO:0000256" key="6">
    <source>
        <dbReference type="ARBA" id="ARBA00041697"/>
    </source>
</evidence>
<protein>
    <recommendedName>
        <fullName evidence="4">Dual-specificity RNA pseudouridine synthase RluF</fullName>
        <ecNumber evidence="3">5.4.99.21</ecNumber>
    </recommendedName>
    <alternativeName>
        <fullName evidence="6">23S rRNA pseudouridine(2604) synthase</fullName>
    </alternativeName>
    <alternativeName>
        <fullName evidence="8">Ribosomal large subunit pseudouridine synthase F</fullName>
    </alternativeName>
    <alternativeName>
        <fullName evidence="7">rRNA pseudouridylate synthase F</fullName>
    </alternativeName>
    <alternativeName>
        <fullName evidence="9">rRNA-uridine isomerase F</fullName>
    </alternativeName>
    <alternativeName>
        <fullName evidence="5">tRNA(Tyr) pseudouridine(35) synthase</fullName>
    </alternativeName>
</protein>
<proteinExistence type="predicted"/>
<evidence type="ECO:0000256" key="9">
    <source>
        <dbReference type="ARBA" id="ARBA00043147"/>
    </source>
</evidence>
<sequence length="253" mass="27311">MGTGTPASSPPLPGAGAGDAQRLAKVVAGLVPCSRREAEQYIVEGWVRVDGQCVDSPQVRVTASQRVDIDPQARLQPVVAATFLVHKPAGMTTEAAMDLLAESSHWSGDVSGIRRSKAHHLGLKMLLALPVQASGLCVFSQDFRVVRKLTEDAAFVEQELVAEVQGVIAPDGLARLGHGLSRDGRPLPPARVSWQSETRLRFATKGIAPEWTGWMCAQVGLELRALRRIRIGRIAMAGLPLGQWRYLPAGERF</sequence>
<dbReference type="InterPro" id="IPR050343">
    <property type="entry name" value="RsuA_PseudoU_synthase"/>
</dbReference>
<dbReference type="GO" id="GO:0160138">
    <property type="term" value="F:23S rRNA pseudouridine(2604) synthase activity"/>
    <property type="evidence" value="ECO:0007669"/>
    <property type="project" value="UniProtKB-EC"/>
</dbReference>
<dbReference type="RefSeq" id="WP_081767249.1">
    <property type="nucleotide sequence ID" value="NZ_JEMG01000001.1"/>
</dbReference>
<comment type="catalytic activity">
    <reaction evidence="2">
        <text>uridine(2604) in 23S rRNA = pseudouridine(2604) in 23S rRNA</text>
        <dbReference type="Rhea" id="RHEA:38875"/>
        <dbReference type="Rhea" id="RHEA-COMP:10093"/>
        <dbReference type="Rhea" id="RHEA-COMP:10094"/>
        <dbReference type="ChEBI" id="CHEBI:65314"/>
        <dbReference type="ChEBI" id="CHEBI:65315"/>
        <dbReference type="EC" id="5.4.99.21"/>
    </reaction>
</comment>
<dbReference type="EC" id="5.4.99.21" evidence="3"/>
<dbReference type="SMART" id="SM00363">
    <property type="entry name" value="S4"/>
    <property type="match status" value="1"/>
</dbReference>
<dbReference type="Gene3D" id="3.10.290.10">
    <property type="entry name" value="RNA-binding S4 domain"/>
    <property type="match status" value="1"/>
</dbReference>
<gene>
    <name evidence="12" type="ORF">AZ34_15505</name>
</gene>
<evidence type="ECO:0000256" key="8">
    <source>
        <dbReference type="ARBA" id="ARBA00042890"/>
    </source>
</evidence>
<dbReference type="EMBL" id="JEMG01000001">
    <property type="protein sequence ID" value="EYC52322.1"/>
    <property type="molecule type" value="Genomic_DNA"/>
</dbReference>
<name>A0A016XL60_9BURK</name>
<dbReference type="InterPro" id="IPR002942">
    <property type="entry name" value="S4_RNA-bd"/>
</dbReference>
<evidence type="ECO:0000256" key="5">
    <source>
        <dbReference type="ARBA" id="ARBA00041420"/>
    </source>
</evidence>
<accession>A0A016XL60</accession>
<dbReference type="AlphaFoldDB" id="A0A016XL60"/>
<dbReference type="InterPro" id="IPR036986">
    <property type="entry name" value="S4_RNA-bd_sf"/>
</dbReference>
<reference evidence="12 13" key="1">
    <citation type="submission" date="2014-02" db="EMBL/GenBank/DDBJ databases">
        <title>Draft Genome of Hylemonella gracilis isolated from the Niagara River.</title>
        <authorList>
            <person name="Pawlowski D.R."/>
            <person name="Koudelka G.B."/>
        </authorList>
    </citation>
    <scope>NUCLEOTIDE SEQUENCE [LARGE SCALE GENOMIC DNA]</scope>
    <source>
        <strain evidence="12 13">Niagara R</strain>
    </source>
</reference>
<dbReference type="PANTHER" id="PTHR47683">
    <property type="entry name" value="PSEUDOURIDINE SYNTHASE FAMILY PROTEIN-RELATED"/>
    <property type="match status" value="1"/>
</dbReference>
<dbReference type="GO" id="GO:0001522">
    <property type="term" value="P:pseudouridine synthesis"/>
    <property type="evidence" value="ECO:0007669"/>
    <property type="project" value="InterPro"/>
</dbReference>
<evidence type="ECO:0000259" key="11">
    <source>
        <dbReference type="SMART" id="SM00363"/>
    </source>
</evidence>
<dbReference type="Gene3D" id="3.30.2350.10">
    <property type="entry name" value="Pseudouridine synthase"/>
    <property type="match status" value="1"/>
</dbReference>
<dbReference type="CDD" id="cd00165">
    <property type="entry name" value="S4"/>
    <property type="match status" value="1"/>
</dbReference>
<dbReference type="Proteomes" id="UP000023268">
    <property type="component" value="Unassembled WGS sequence"/>
</dbReference>
<dbReference type="GO" id="GO:0003723">
    <property type="term" value="F:RNA binding"/>
    <property type="evidence" value="ECO:0007669"/>
    <property type="project" value="UniProtKB-KW"/>
</dbReference>
<evidence type="ECO:0000256" key="2">
    <source>
        <dbReference type="ARBA" id="ARBA00036535"/>
    </source>
</evidence>
<dbReference type="SUPFAM" id="SSF55120">
    <property type="entry name" value="Pseudouridine synthase"/>
    <property type="match status" value="1"/>
</dbReference>
<dbReference type="eggNOG" id="COG1187">
    <property type="taxonomic scope" value="Bacteria"/>
</dbReference>
<evidence type="ECO:0000313" key="12">
    <source>
        <dbReference type="EMBL" id="EYC52322.1"/>
    </source>
</evidence>
<dbReference type="PANTHER" id="PTHR47683:SF2">
    <property type="entry name" value="RNA-BINDING S4 DOMAIN-CONTAINING PROTEIN"/>
    <property type="match status" value="1"/>
</dbReference>